<protein>
    <recommendedName>
        <fullName evidence="2">CCHC-type domain-containing protein</fullName>
    </recommendedName>
</protein>
<accession>A0A1E1WHZ1</accession>
<evidence type="ECO:0000259" key="2">
    <source>
        <dbReference type="PROSITE" id="PS50158"/>
    </source>
</evidence>
<dbReference type="SUPFAM" id="SSF57756">
    <property type="entry name" value="Retrovirus zinc finger-like domains"/>
    <property type="match status" value="1"/>
</dbReference>
<dbReference type="GO" id="GO:0008270">
    <property type="term" value="F:zinc ion binding"/>
    <property type="evidence" value="ECO:0007669"/>
    <property type="project" value="UniProtKB-KW"/>
</dbReference>
<dbReference type="Pfam" id="PF22936">
    <property type="entry name" value="Pol_BBD"/>
    <property type="match status" value="1"/>
</dbReference>
<dbReference type="InterPro" id="IPR001878">
    <property type="entry name" value="Znf_CCHC"/>
</dbReference>
<feature type="domain" description="CCHC-type" evidence="2">
    <location>
        <begin position="8"/>
        <end position="24"/>
    </location>
</feature>
<proteinExistence type="predicted"/>
<dbReference type="InterPro" id="IPR054722">
    <property type="entry name" value="PolX-like_BBD"/>
</dbReference>
<evidence type="ECO:0000256" key="1">
    <source>
        <dbReference type="PROSITE-ProRule" id="PRU00047"/>
    </source>
</evidence>
<dbReference type="InterPro" id="IPR036875">
    <property type="entry name" value="Znf_CCHC_sf"/>
</dbReference>
<keyword evidence="1" id="KW-0862">Zinc</keyword>
<dbReference type="Gene3D" id="4.10.60.10">
    <property type="entry name" value="Zinc finger, CCHC-type"/>
    <property type="match status" value="1"/>
</dbReference>
<dbReference type="GO" id="GO:0003676">
    <property type="term" value="F:nucleic acid binding"/>
    <property type="evidence" value="ECO:0007669"/>
    <property type="project" value="InterPro"/>
</dbReference>
<keyword evidence="1" id="KW-0479">Metal-binding</keyword>
<dbReference type="AlphaFoldDB" id="A0A1E1WHZ1"/>
<sequence length="105" mass="11696">LIIKKTLKCFKCKKPGHVMRNCNQKQNKSKDKMKIEKFDQSKALISALSTNLRSDVWYVDSGATNHMCNDRTVMSDFTSSKVLKVSVANGDELLTAGQGSVKITL</sequence>
<dbReference type="Pfam" id="PF00098">
    <property type="entry name" value="zf-CCHC"/>
    <property type="match status" value="1"/>
</dbReference>
<dbReference type="PROSITE" id="PS50158">
    <property type="entry name" value="ZF_CCHC"/>
    <property type="match status" value="1"/>
</dbReference>
<keyword evidence="1" id="KW-0863">Zinc-finger</keyword>
<name>A0A1E1WHZ1_PECGO</name>
<reference evidence="3" key="1">
    <citation type="submission" date="2015-09" db="EMBL/GenBank/DDBJ databases">
        <title>De novo assembly of Pectinophora gossypiella (Pink Bollworm) gut transcriptome.</title>
        <authorList>
            <person name="Tassone E.E."/>
        </authorList>
    </citation>
    <scope>NUCLEOTIDE SEQUENCE</scope>
</reference>
<organism evidence="3">
    <name type="scientific">Pectinophora gossypiella</name>
    <name type="common">Cotton pink bollworm</name>
    <name type="synonym">Depressaria gossypiella</name>
    <dbReference type="NCBI Taxonomy" id="13191"/>
    <lineage>
        <taxon>Eukaryota</taxon>
        <taxon>Metazoa</taxon>
        <taxon>Ecdysozoa</taxon>
        <taxon>Arthropoda</taxon>
        <taxon>Hexapoda</taxon>
        <taxon>Insecta</taxon>
        <taxon>Pterygota</taxon>
        <taxon>Neoptera</taxon>
        <taxon>Endopterygota</taxon>
        <taxon>Lepidoptera</taxon>
        <taxon>Glossata</taxon>
        <taxon>Ditrysia</taxon>
        <taxon>Gelechioidea</taxon>
        <taxon>Gelechiidae</taxon>
        <taxon>Apatetrinae</taxon>
        <taxon>Pectinophora</taxon>
    </lineage>
</organism>
<dbReference type="SMART" id="SM00343">
    <property type="entry name" value="ZnF_C2HC"/>
    <property type="match status" value="1"/>
</dbReference>
<feature type="non-terminal residue" evidence="3">
    <location>
        <position position="1"/>
    </location>
</feature>
<evidence type="ECO:0000313" key="3">
    <source>
        <dbReference type="EMBL" id="JAT86578.1"/>
    </source>
</evidence>
<dbReference type="EMBL" id="GDQN01004476">
    <property type="protein sequence ID" value="JAT86578.1"/>
    <property type="molecule type" value="Transcribed_RNA"/>
</dbReference>
<gene>
    <name evidence="3" type="ORF">g.17097</name>
</gene>